<organism evidence="3 4">
    <name type="scientific">Tremella mesenterica</name>
    <name type="common">Jelly fungus</name>
    <dbReference type="NCBI Taxonomy" id="5217"/>
    <lineage>
        <taxon>Eukaryota</taxon>
        <taxon>Fungi</taxon>
        <taxon>Dikarya</taxon>
        <taxon>Basidiomycota</taxon>
        <taxon>Agaricomycotina</taxon>
        <taxon>Tremellomycetes</taxon>
        <taxon>Tremellales</taxon>
        <taxon>Tremellaceae</taxon>
        <taxon>Tremella</taxon>
    </lineage>
</organism>
<feature type="region of interest" description="Disordered" evidence="2">
    <location>
        <begin position="167"/>
        <end position="201"/>
    </location>
</feature>
<dbReference type="VEuPathDB" id="FungiDB:TREMEDRAFT_61034"/>
<protein>
    <submittedName>
        <fullName evidence="3">Uncharacterized protein</fullName>
    </submittedName>
</protein>
<feature type="coiled-coil region" evidence="1">
    <location>
        <begin position="110"/>
        <end position="137"/>
    </location>
</feature>
<gene>
    <name evidence="3" type="ORF">M231_07957</name>
</gene>
<comment type="caution">
    <text evidence="3">The sequence shown here is derived from an EMBL/GenBank/DDBJ whole genome shotgun (WGS) entry which is preliminary data.</text>
</comment>
<dbReference type="EMBL" id="SDIL01000192">
    <property type="protein sequence ID" value="RXK34779.1"/>
    <property type="molecule type" value="Genomic_DNA"/>
</dbReference>
<evidence type="ECO:0000313" key="4">
    <source>
        <dbReference type="Proteomes" id="UP000289152"/>
    </source>
</evidence>
<dbReference type="InParanoid" id="A0A4Q1B7W4"/>
<accession>A0A4Q1B7W4</accession>
<name>A0A4Q1B7W4_TREME</name>
<proteinExistence type="predicted"/>
<sequence length="201" mass="23121">MTGYLEQLCTTFRQNLLTQVKSGLRQSKNDNSLCRSLSYPDGQLSHMYRLIEQRVFYTDSHQAYRKSLRDAQKSMNTLPPSLATDEGVDSLEMYERHHSKELLQECWDWAESLLDTLKECNRAGRELERRRKELVKSGILKERPFIGLDEKISNPFVFETILRYDRDSNGVGAPPTSSIQSSKPEDGPSAVESTRRHTASF</sequence>
<keyword evidence="1" id="KW-0175">Coiled coil</keyword>
<dbReference type="AlphaFoldDB" id="A0A4Q1B7W4"/>
<dbReference type="Proteomes" id="UP000289152">
    <property type="component" value="Unassembled WGS sequence"/>
</dbReference>
<reference evidence="3 4" key="1">
    <citation type="submission" date="2016-06" db="EMBL/GenBank/DDBJ databases">
        <title>Evolution of pathogenesis and genome organization in the Tremellales.</title>
        <authorList>
            <person name="Cuomo C."/>
            <person name="Litvintseva A."/>
            <person name="Heitman J."/>
            <person name="Chen Y."/>
            <person name="Sun S."/>
            <person name="Springer D."/>
            <person name="Dromer F."/>
            <person name="Young S."/>
            <person name="Zeng Q."/>
            <person name="Chapman S."/>
            <person name="Gujja S."/>
            <person name="Saif S."/>
            <person name="Birren B."/>
        </authorList>
    </citation>
    <scope>NUCLEOTIDE SEQUENCE [LARGE SCALE GENOMIC DNA]</scope>
    <source>
        <strain evidence="3 4">ATCC 28783</strain>
    </source>
</reference>
<evidence type="ECO:0000256" key="2">
    <source>
        <dbReference type="SAM" id="MobiDB-lite"/>
    </source>
</evidence>
<evidence type="ECO:0000313" key="3">
    <source>
        <dbReference type="EMBL" id="RXK34779.1"/>
    </source>
</evidence>
<keyword evidence="4" id="KW-1185">Reference proteome</keyword>
<evidence type="ECO:0000256" key="1">
    <source>
        <dbReference type="SAM" id="Coils"/>
    </source>
</evidence>